<evidence type="ECO:0000259" key="3">
    <source>
        <dbReference type="PROSITE" id="PS50983"/>
    </source>
</evidence>
<dbReference type="PROSITE" id="PS50983">
    <property type="entry name" value="FE_B12_PBP"/>
    <property type="match status" value="1"/>
</dbReference>
<dbReference type="Gene3D" id="3.40.50.1980">
    <property type="entry name" value="Nitrogenase molybdenum iron protein domain"/>
    <property type="match status" value="2"/>
</dbReference>
<keyword evidence="2" id="KW-0732">Signal</keyword>
<dbReference type="InterPro" id="IPR002491">
    <property type="entry name" value="ABC_transptr_periplasmic_BD"/>
</dbReference>
<evidence type="ECO:0000256" key="2">
    <source>
        <dbReference type="ARBA" id="ARBA00022729"/>
    </source>
</evidence>
<name>A0A0F5I8R7_BACTR</name>
<evidence type="ECO:0000256" key="1">
    <source>
        <dbReference type="ARBA" id="ARBA00008814"/>
    </source>
</evidence>
<dbReference type="EMBL" id="JWIR02000018">
    <property type="protein sequence ID" value="KKB41838.1"/>
    <property type="molecule type" value="Genomic_DNA"/>
</dbReference>
<dbReference type="SUPFAM" id="SSF53807">
    <property type="entry name" value="Helical backbone' metal receptor"/>
    <property type="match status" value="1"/>
</dbReference>
<feature type="domain" description="Fe/B12 periplasmic-binding" evidence="3">
    <location>
        <begin position="2"/>
        <end position="257"/>
    </location>
</feature>
<evidence type="ECO:0000313" key="4">
    <source>
        <dbReference type="EMBL" id="KKB41838.1"/>
    </source>
</evidence>
<comment type="caution">
    <text evidence="4">The sequence shown here is derived from an EMBL/GenBank/DDBJ whole genome shotgun (WGS) entry which is preliminary data.</text>
</comment>
<dbReference type="NCBIfam" id="NF038402">
    <property type="entry name" value="TroA_like"/>
    <property type="match status" value="1"/>
</dbReference>
<dbReference type="CDD" id="cd01144">
    <property type="entry name" value="BtuF"/>
    <property type="match status" value="1"/>
</dbReference>
<keyword evidence="5" id="KW-1185">Reference proteome</keyword>
<sequence length="273" mass="30952">MRIISICPSNTEMVEFLGLTEHLIGVDDYSDWPPEVDHLPNLGPDLSIDMDKVEALKPDLVLASLSVPGMEKNVEKLKERNIPYIVTNPQSLSEIGESVKEMGRICGVPERGVQAAEVYKEQLEQFRSAASRIEERPSLYWEWWPKPVFAPGQVNWLTEISELAGAYNLFADRKTANVQSDWEEVKGKNPDYILLSWVGVPIEKIQPSSVLKRPGWSELPAVKEGRVHVMEEHFFCRPSLRLVAGLHKLANLIHPHAFQSIQLDPFFEKSRSS</sequence>
<dbReference type="Proteomes" id="UP000031563">
    <property type="component" value="Unassembled WGS sequence"/>
</dbReference>
<organism evidence="4 5">
    <name type="scientific">Bacillus thermotolerans</name>
    <name type="common">Quasibacillus thermotolerans</name>
    <dbReference type="NCBI Taxonomy" id="1221996"/>
    <lineage>
        <taxon>Bacteria</taxon>
        <taxon>Bacillati</taxon>
        <taxon>Bacillota</taxon>
        <taxon>Bacilli</taxon>
        <taxon>Bacillales</taxon>
        <taxon>Bacillaceae</taxon>
        <taxon>Bacillus</taxon>
    </lineage>
</organism>
<dbReference type="InterPro" id="IPR050902">
    <property type="entry name" value="ABC_Transporter_SBP"/>
</dbReference>
<dbReference type="RefSeq" id="WP_040037594.1">
    <property type="nucleotide sequence ID" value="NZ_JWIQ02000060.1"/>
</dbReference>
<dbReference type="OrthoDB" id="9787772at2"/>
<comment type="similarity">
    <text evidence="1">Belongs to the bacterial solute-binding protein 8 family.</text>
</comment>
<dbReference type="STRING" id="1221996.QY95_00456"/>
<dbReference type="PANTHER" id="PTHR30535:SF34">
    <property type="entry name" value="MOLYBDATE-BINDING PROTEIN MOLA"/>
    <property type="match status" value="1"/>
</dbReference>
<protein>
    <submittedName>
        <fullName evidence="4">Vitamin B12 ABC transporter, B12-binding component BtuF</fullName>
    </submittedName>
</protein>
<accession>A0A0F5I8R7</accession>
<gene>
    <name evidence="4" type="ORF">QY95_00456</name>
</gene>
<dbReference type="InterPro" id="IPR054828">
    <property type="entry name" value="Vit_B12_bind_prot"/>
</dbReference>
<dbReference type="AlphaFoldDB" id="A0A0F5I8R7"/>
<evidence type="ECO:0000313" key="5">
    <source>
        <dbReference type="Proteomes" id="UP000031563"/>
    </source>
</evidence>
<proteinExistence type="inferred from homology"/>
<dbReference type="Pfam" id="PF01497">
    <property type="entry name" value="Peripla_BP_2"/>
    <property type="match status" value="1"/>
</dbReference>
<reference evidence="4" key="1">
    <citation type="submission" date="2015-02" db="EMBL/GenBank/DDBJ databases">
        <title>Genome Assembly of Bacillaceae bacterium MTCC 8252.</title>
        <authorList>
            <person name="Verma A."/>
            <person name="Khatri I."/>
            <person name="Mual P."/>
            <person name="Subramanian S."/>
            <person name="Krishnamurthi S."/>
        </authorList>
    </citation>
    <scope>NUCLEOTIDE SEQUENCE [LARGE SCALE GENOMIC DNA]</scope>
    <source>
        <strain evidence="4">MTCC 8252</strain>
    </source>
</reference>
<dbReference type="PANTHER" id="PTHR30535">
    <property type="entry name" value="VITAMIN B12-BINDING PROTEIN"/>
    <property type="match status" value="1"/>
</dbReference>